<feature type="region of interest" description="Disordered" evidence="1">
    <location>
        <begin position="104"/>
        <end position="136"/>
    </location>
</feature>
<evidence type="ECO:0000256" key="2">
    <source>
        <dbReference type="SAM" id="SignalP"/>
    </source>
</evidence>
<reference evidence="4 5" key="1">
    <citation type="journal article" date="2015" name="Plant Cell">
        <title>Oil accumulation by the oleaginous diatom Fistulifera solaris as revealed by the genome and transcriptome.</title>
        <authorList>
            <person name="Tanaka T."/>
            <person name="Maeda Y."/>
            <person name="Veluchamy A."/>
            <person name="Tanaka M."/>
            <person name="Abida H."/>
            <person name="Marechal E."/>
            <person name="Bowler C."/>
            <person name="Muto M."/>
            <person name="Sunaga Y."/>
            <person name="Tanaka M."/>
            <person name="Yoshino T."/>
            <person name="Taniguchi T."/>
            <person name="Fukuda Y."/>
            <person name="Nemoto M."/>
            <person name="Matsumoto M."/>
            <person name="Wong P.S."/>
            <person name="Aburatani S."/>
            <person name="Fujibuchi W."/>
        </authorList>
    </citation>
    <scope>NUCLEOTIDE SEQUENCE [LARGE SCALE GENOMIC DNA]</scope>
    <source>
        <strain evidence="4 5">JPCC DA0580</strain>
    </source>
</reference>
<dbReference type="OrthoDB" id="6013at2759"/>
<evidence type="ECO:0000313" key="4">
    <source>
        <dbReference type="EMBL" id="GAX29369.1"/>
    </source>
</evidence>
<feature type="compositionally biased region" description="Polar residues" evidence="1">
    <location>
        <begin position="446"/>
        <end position="455"/>
    </location>
</feature>
<feature type="domain" description="Nuclease associated modular" evidence="3">
    <location>
        <begin position="130"/>
        <end position="146"/>
    </location>
</feature>
<dbReference type="AlphaFoldDB" id="A0A1Z5KSV3"/>
<dbReference type="InParanoid" id="A0A1Z5KSV3"/>
<feature type="domain" description="Nuclease associated modular" evidence="3">
    <location>
        <begin position="229"/>
        <end position="245"/>
    </location>
</feature>
<dbReference type="InterPro" id="IPR003611">
    <property type="entry name" value="NUMOD3"/>
</dbReference>
<evidence type="ECO:0000256" key="1">
    <source>
        <dbReference type="SAM" id="MobiDB-lite"/>
    </source>
</evidence>
<protein>
    <recommendedName>
        <fullName evidence="3">Nuclease associated modular domain-containing protein</fullName>
    </recommendedName>
</protein>
<accession>A0A1Z5KSV3</accession>
<feature type="domain" description="Nuclease associated modular" evidence="3">
    <location>
        <begin position="191"/>
        <end position="207"/>
    </location>
</feature>
<name>A0A1Z5KSV3_FISSO</name>
<dbReference type="PANTHER" id="PTHR34199">
    <property type="entry name" value="NUMOD3 MOTIF FAMILY PROTEIN, EXPRESSED"/>
    <property type="match status" value="1"/>
</dbReference>
<feature type="compositionally biased region" description="Acidic residues" evidence="1">
    <location>
        <begin position="424"/>
        <end position="436"/>
    </location>
</feature>
<feature type="domain" description="Nuclease associated modular" evidence="3">
    <location>
        <begin position="106"/>
        <end position="122"/>
    </location>
</feature>
<dbReference type="GO" id="GO:0003677">
    <property type="term" value="F:DNA binding"/>
    <property type="evidence" value="ECO:0007669"/>
    <property type="project" value="InterPro"/>
</dbReference>
<evidence type="ECO:0000313" key="5">
    <source>
        <dbReference type="Proteomes" id="UP000198406"/>
    </source>
</evidence>
<gene>
    <name evidence="4" type="ORF">FisN_16Hh193</name>
</gene>
<feature type="compositionally biased region" description="Basic and acidic residues" evidence="1">
    <location>
        <begin position="468"/>
        <end position="481"/>
    </location>
</feature>
<feature type="signal peptide" evidence="2">
    <location>
        <begin position="1"/>
        <end position="29"/>
    </location>
</feature>
<sequence length="517" mass="59109">MKRSQSRMRRNVVKLPHTLLFLHLVWVHAFRPTTRRCLHKTDFYKRILSPRLQHLRATIDSSSQTKEYVATSYRINGINLTNDNNDLDDLFHQLDPDDVPRPTVNGGYTHTSASKAKISQANKGKTPWNKGQQRSEEVKARIAAGVRAKNRERFLEKLKTLGLTEEEYNEKKKRERAAKDKERRARRTEKGGYRHTTETKQKISSILKEKYASGEIDGKRNVDPSKVRRGFSHSEETRAKISASLRKRWSEDPEYRATMLAKTVAGNSQEHVRRKISETLKKKWQDDEFRSTMLEKMGSGNRDTHREKISSAMKAKWQDAEYRKRTLEAISKQRKEAAAERGITLPPRRKRNKPARPAVPRGSAPPSLVTSTSDSLRQLRPRGLGEAETIKVVSPRKSKAKATPAVRPAAVRPVAVASKIVMDLEDDDEEDNDELEFAITDKPRVNGSSGSDSAPKQQKKKTTKSKNGNKEQLREERRDLYDFLYGDEEGTRSNLASVFALGDENLDEFDPYGLEDF</sequence>
<feature type="compositionally biased region" description="Low complexity" evidence="1">
    <location>
        <begin position="401"/>
        <end position="410"/>
    </location>
</feature>
<feature type="compositionally biased region" description="Polar residues" evidence="1">
    <location>
        <begin position="106"/>
        <end position="123"/>
    </location>
</feature>
<keyword evidence="5" id="KW-1185">Reference proteome</keyword>
<feature type="region of interest" description="Disordered" evidence="1">
    <location>
        <begin position="332"/>
        <end position="410"/>
    </location>
</feature>
<dbReference type="PANTHER" id="PTHR34199:SF2">
    <property type="entry name" value="NUMOD3 MOTIF FAMILY PROTEIN, EXPRESSED"/>
    <property type="match status" value="1"/>
</dbReference>
<feature type="chain" id="PRO_5012554842" description="Nuclease associated modular domain-containing protein" evidence="2">
    <location>
        <begin position="30"/>
        <end position="517"/>
    </location>
</feature>
<proteinExistence type="predicted"/>
<dbReference type="Proteomes" id="UP000198406">
    <property type="component" value="Unassembled WGS sequence"/>
</dbReference>
<evidence type="ECO:0000259" key="3">
    <source>
        <dbReference type="SMART" id="SM00496"/>
    </source>
</evidence>
<dbReference type="Pfam" id="PF07460">
    <property type="entry name" value="NUMOD3"/>
    <property type="match status" value="3"/>
</dbReference>
<dbReference type="EMBL" id="BDSP01000289">
    <property type="protein sequence ID" value="GAX29369.1"/>
    <property type="molecule type" value="Genomic_DNA"/>
</dbReference>
<organism evidence="4 5">
    <name type="scientific">Fistulifera solaris</name>
    <name type="common">Oleaginous diatom</name>
    <dbReference type="NCBI Taxonomy" id="1519565"/>
    <lineage>
        <taxon>Eukaryota</taxon>
        <taxon>Sar</taxon>
        <taxon>Stramenopiles</taxon>
        <taxon>Ochrophyta</taxon>
        <taxon>Bacillariophyta</taxon>
        <taxon>Bacillariophyceae</taxon>
        <taxon>Bacillariophycidae</taxon>
        <taxon>Naviculales</taxon>
        <taxon>Naviculaceae</taxon>
        <taxon>Fistulifera</taxon>
    </lineage>
</organism>
<keyword evidence="2" id="KW-0732">Signal</keyword>
<feature type="region of interest" description="Disordered" evidence="1">
    <location>
        <begin position="167"/>
        <end position="239"/>
    </location>
</feature>
<comment type="caution">
    <text evidence="4">The sequence shown here is derived from an EMBL/GenBank/DDBJ whole genome shotgun (WGS) entry which is preliminary data.</text>
</comment>
<feature type="region of interest" description="Disordered" evidence="1">
    <location>
        <begin position="424"/>
        <end position="482"/>
    </location>
</feature>
<feature type="region of interest" description="Disordered" evidence="1">
    <location>
        <begin position="294"/>
        <end position="315"/>
    </location>
</feature>
<feature type="compositionally biased region" description="Basic and acidic residues" evidence="1">
    <location>
        <begin position="169"/>
        <end position="239"/>
    </location>
</feature>
<dbReference type="SMART" id="SM00496">
    <property type="entry name" value="IENR2"/>
    <property type="match status" value="4"/>
</dbReference>